<dbReference type="Gene3D" id="3.90.70.10">
    <property type="entry name" value="Cysteine proteinases"/>
    <property type="match status" value="1"/>
</dbReference>
<keyword evidence="3" id="KW-1185">Reference proteome</keyword>
<protein>
    <recommendedName>
        <fullName evidence="1">Peptidase C1A papain C-terminal domain-containing protein</fullName>
    </recommendedName>
</protein>
<dbReference type="InterPro" id="IPR038765">
    <property type="entry name" value="Papain-like_cys_pep_sf"/>
</dbReference>
<reference evidence="2 3" key="1">
    <citation type="journal article" date="2019" name="G3 (Bethesda)">
        <title>Sequencing of a Wild Apple (Malus baccata) Genome Unravels the Differences Between Cultivated and Wild Apple Species Regarding Disease Resistance and Cold Tolerance.</title>
        <authorList>
            <person name="Chen X."/>
        </authorList>
    </citation>
    <scope>NUCLEOTIDE SEQUENCE [LARGE SCALE GENOMIC DNA]</scope>
    <source>
        <strain evidence="3">cv. Shandingzi</strain>
        <tissue evidence="2">Leaves</tissue>
    </source>
</reference>
<dbReference type="InterPro" id="IPR000668">
    <property type="entry name" value="Peptidase_C1A_C"/>
</dbReference>
<evidence type="ECO:0000259" key="1">
    <source>
        <dbReference type="Pfam" id="PF00112"/>
    </source>
</evidence>
<comment type="caution">
    <text evidence="2">The sequence shown here is derived from an EMBL/GenBank/DDBJ whole genome shotgun (WGS) entry which is preliminary data.</text>
</comment>
<gene>
    <name evidence="2" type="ORF">C1H46_045122</name>
</gene>
<name>A0A540K536_MALBA</name>
<accession>A0A540K536</accession>
<feature type="domain" description="Peptidase C1A papain C-terminal" evidence="1">
    <location>
        <begin position="7"/>
        <end position="83"/>
    </location>
</feature>
<evidence type="ECO:0000313" key="2">
    <source>
        <dbReference type="EMBL" id="TQD69345.1"/>
    </source>
</evidence>
<dbReference type="Pfam" id="PF00112">
    <property type="entry name" value="Peptidase_C1"/>
    <property type="match status" value="1"/>
</dbReference>
<dbReference type="SUPFAM" id="SSF54001">
    <property type="entry name" value="Cysteine proteinases"/>
    <property type="match status" value="1"/>
</dbReference>
<dbReference type="GO" id="GO:0006508">
    <property type="term" value="P:proteolysis"/>
    <property type="evidence" value="ECO:0007669"/>
    <property type="project" value="InterPro"/>
</dbReference>
<organism evidence="2 3">
    <name type="scientific">Malus baccata</name>
    <name type="common">Siberian crab apple</name>
    <name type="synonym">Pyrus baccata</name>
    <dbReference type="NCBI Taxonomy" id="106549"/>
    <lineage>
        <taxon>Eukaryota</taxon>
        <taxon>Viridiplantae</taxon>
        <taxon>Streptophyta</taxon>
        <taxon>Embryophyta</taxon>
        <taxon>Tracheophyta</taxon>
        <taxon>Spermatophyta</taxon>
        <taxon>Magnoliopsida</taxon>
        <taxon>eudicotyledons</taxon>
        <taxon>Gunneridae</taxon>
        <taxon>Pentapetalae</taxon>
        <taxon>rosids</taxon>
        <taxon>fabids</taxon>
        <taxon>Rosales</taxon>
        <taxon>Rosaceae</taxon>
        <taxon>Amygdaloideae</taxon>
        <taxon>Maleae</taxon>
        <taxon>Malus</taxon>
    </lineage>
</organism>
<dbReference type="EMBL" id="VIEB01003884">
    <property type="protein sequence ID" value="TQD69345.1"/>
    <property type="molecule type" value="Genomic_DNA"/>
</dbReference>
<sequence length="89" mass="10292">MSGIADCWATAAVECVEALYFKEKGVQVELSVKHVVDRAPRKLWRPEPKEELSVEEEDGYVYDAFNFIMEHCVAMERDWPYNKPPINVS</sequence>
<proteinExistence type="predicted"/>
<dbReference type="AlphaFoldDB" id="A0A540K536"/>
<dbReference type="GO" id="GO:0008234">
    <property type="term" value="F:cysteine-type peptidase activity"/>
    <property type="evidence" value="ECO:0007669"/>
    <property type="project" value="InterPro"/>
</dbReference>
<evidence type="ECO:0000313" key="3">
    <source>
        <dbReference type="Proteomes" id="UP000315295"/>
    </source>
</evidence>
<dbReference type="Proteomes" id="UP000315295">
    <property type="component" value="Unassembled WGS sequence"/>
</dbReference>